<dbReference type="GO" id="GO:0020037">
    <property type="term" value="F:heme binding"/>
    <property type="evidence" value="ECO:0007669"/>
    <property type="project" value="InterPro"/>
</dbReference>
<evidence type="ECO:0000256" key="2">
    <source>
        <dbReference type="ARBA" id="ARBA00022723"/>
    </source>
</evidence>
<reference evidence="4" key="1">
    <citation type="journal article" date="2021" name="Genome Biol. Evol.">
        <title>A High-Quality Reference Genome for a Parasitic Bivalve with Doubly Uniparental Inheritance (Bivalvia: Unionida).</title>
        <authorList>
            <person name="Smith C.H."/>
        </authorList>
    </citation>
    <scope>NUCLEOTIDE SEQUENCE</scope>
    <source>
        <strain evidence="4">CHS0354</strain>
    </source>
</reference>
<reference evidence="4" key="3">
    <citation type="submission" date="2023-05" db="EMBL/GenBank/DDBJ databases">
        <authorList>
            <person name="Smith C.H."/>
        </authorList>
    </citation>
    <scope>NUCLEOTIDE SEQUENCE</scope>
    <source>
        <strain evidence="4">CHS0354</strain>
        <tissue evidence="4">Mantle</tissue>
    </source>
</reference>
<keyword evidence="2" id="KW-0479">Metal-binding</keyword>
<protein>
    <recommendedName>
        <fullName evidence="6">Cytochrome P450</fullName>
    </recommendedName>
</protein>
<dbReference type="GO" id="GO:0008395">
    <property type="term" value="F:steroid hydroxylase activity"/>
    <property type="evidence" value="ECO:0007669"/>
    <property type="project" value="TreeGrafter"/>
</dbReference>
<dbReference type="Proteomes" id="UP001195483">
    <property type="component" value="Unassembled WGS sequence"/>
</dbReference>
<dbReference type="InterPro" id="IPR001128">
    <property type="entry name" value="Cyt_P450"/>
</dbReference>
<dbReference type="InterPro" id="IPR036396">
    <property type="entry name" value="Cyt_P450_sf"/>
</dbReference>
<dbReference type="PRINTS" id="PR00463">
    <property type="entry name" value="EP450I"/>
</dbReference>
<keyword evidence="5" id="KW-1185">Reference proteome</keyword>
<accession>A0AAE0W120</accession>
<dbReference type="InterPro" id="IPR050182">
    <property type="entry name" value="Cytochrome_P450_fam2"/>
</dbReference>
<dbReference type="Gene3D" id="1.10.630.10">
    <property type="entry name" value="Cytochrome P450"/>
    <property type="match status" value="1"/>
</dbReference>
<dbReference type="GO" id="GO:0006805">
    <property type="term" value="P:xenobiotic metabolic process"/>
    <property type="evidence" value="ECO:0007669"/>
    <property type="project" value="TreeGrafter"/>
</dbReference>
<evidence type="ECO:0000256" key="1">
    <source>
        <dbReference type="ARBA" id="ARBA00010617"/>
    </source>
</evidence>
<reference evidence="4" key="2">
    <citation type="journal article" date="2021" name="Genome Biol. Evol.">
        <title>Developing a high-quality reference genome for a parasitic bivalve with doubly uniparental inheritance (Bivalvia: Unionida).</title>
        <authorList>
            <person name="Smith C.H."/>
        </authorList>
    </citation>
    <scope>NUCLEOTIDE SEQUENCE</scope>
    <source>
        <strain evidence="4">CHS0354</strain>
        <tissue evidence="4">Mantle</tissue>
    </source>
</reference>
<dbReference type="EMBL" id="JAEAOA010002167">
    <property type="protein sequence ID" value="KAK3596385.1"/>
    <property type="molecule type" value="Genomic_DNA"/>
</dbReference>
<evidence type="ECO:0000313" key="5">
    <source>
        <dbReference type="Proteomes" id="UP001195483"/>
    </source>
</evidence>
<proteinExistence type="inferred from homology"/>
<dbReference type="GO" id="GO:0005506">
    <property type="term" value="F:iron ion binding"/>
    <property type="evidence" value="ECO:0007669"/>
    <property type="project" value="InterPro"/>
</dbReference>
<organism evidence="4 5">
    <name type="scientific">Potamilus streckersoni</name>
    <dbReference type="NCBI Taxonomy" id="2493646"/>
    <lineage>
        <taxon>Eukaryota</taxon>
        <taxon>Metazoa</taxon>
        <taxon>Spiralia</taxon>
        <taxon>Lophotrochozoa</taxon>
        <taxon>Mollusca</taxon>
        <taxon>Bivalvia</taxon>
        <taxon>Autobranchia</taxon>
        <taxon>Heteroconchia</taxon>
        <taxon>Palaeoheterodonta</taxon>
        <taxon>Unionida</taxon>
        <taxon>Unionoidea</taxon>
        <taxon>Unionidae</taxon>
        <taxon>Ambleminae</taxon>
        <taxon>Lampsilini</taxon>
        <taxon>Potamilus</taxon>
    </lineage>
</organism>
<dbReference type="GO" id="GO:0005737">
    <property type="term" value="C:cytoplasm"/>
    <property type="evidence" value="ECO:0007669"/>
    <property type="project" value="TreeGrafter"/>
</dbReference>
<comment type="caution">
    <text evidence="4">The sequence shown here is derived from an EMBL/GenBank/DDBJ whole genome shotgun (WGS) entry which is preliminary data.</text>
</comment>
<evidence type="ECO:0008006" key="6">
    <source>
        <dbReference type="Google" id="ProtNLM"/>
    </source>
</evidence>
<dbReference type="PRINTS" id="PR00385">
    <property type="entry name" value="P450"/>
</dbReference>
<dbReference type="Pfam" id="PF00067">
    <property type="entry name" value="p450"/>
    <property type="match status" value="1"/>
</dbReference>
<gene>
    <name evidence="4" type="ORF">CHS0354_036935</name>
</gene>
<dbReference type="SUPFAM" id="SSF48264">
    <property type="entry name" value="Cytochrome P450"/>
    <property type="match status" value="1"/>
</dbReference>
<dbReference type="PANTHER" id="PTHR24300:SF403">
    <property type="entry name" value="CYTOCHROME P450 306A1"/>
    <property type="match status" value="1"/>
</dbReference>
<keyword evidence="3" id="KW-0408">Iron</keyword>
<comment type="similarity">
    <text evidence="1">Belongs to the cytochrome P450 family.</text>
</comment>
<sequence>MEDFVDAFLLEMKNKRDQKHSTFTSEYTIKQLIKTVSDVFVTGTETTTTTITWAVLYLTAKQDIQARVFRKINAIVGKDRLPSLQDKHYLVCTEAFIMEVLRVCNIATVNLPHTCAVDTKLRDFDIPKGTTLLPDIDSMLFDPEIWGDPEEFRPEIFISEEGTVTKQEEFIPFFTGRIIFSTNYSITFSMRSKNPYEIN</sequence>
<dbReference type="GO" id="GO:0016712">
    <property type="term" value="F:oxidoreductase activity, acting on paired donors, with incorporation or reduction of molecular oxygen, reduced flavin or flavoprotein as one donor, and incorporation of one atom of oxygen"/>
    <property type="evidence" value="ECO:0007669"/>
    <property type="project" value="TreeGrafter"/>
</dbReference>
<dbReference type="InterPro" id="IPR002401">
    <property type="entry name" value="Cyt_P450_E_grp-I"/>
</dbReference>
<evidence type="ECO:0000313" key="4">
    <source>
        <dbReference type="EMBL" id="KAK3596385.1"/>
    </source>
</evidence>
<dbReference type="AlphaFoldDB" id="A0AAE0W120"/>
<dbReference type="PANTHER" id="PTHR24300">
    <property type="entry name" value="CYTOCHROME P450 508A4-RELATED"/>
    <property type="match status" value="1"/>
</dbReference>
<evidence type="ECO:0000256" key="3">
    <source>
        <dbReference type="ARBA" id="ARBA00023004"/>
    </source>
</evidence>
<name>A0AAE0W120_9BIVA</name>
<dbReference type="GO" id="GO:0006082">
    <property type="term" value="P:organic acid metabolic process"/>
    <property type="evidence" value="ECO:0007669"/>
    <property type="project" value="TreeGrafter"/>
</dbReference>